<evidence type="ECO:0000313" key="2">
    <source>
        <dbReference type="Proteomes" id="UP001066276"/>
    </source>
</evidence>
<evidence type="ECO:0000313" key="1">
    <source>
        <dbReference type="EMBL" id="KAJ1159987.1"/>
    </source>
</evidence>
<comment type="caution">
    <text evidence="1">The sequence shown here is derived from an EMBL/GenBank/DDBJ whole genome shotgun (WGS) entry which is preliminary data.</text>
</comment>
<accession>A0AAV7S5U2</accession>
<dbReference type="EMBL" id="JANPWB010000008">
    <property type="protein sequence ID" value="KAJ1159987.1"/>
    <property type="molecule type" value="Genomic_DNA"/>
</dbReference>
<name>A0AAV7S5U2_PLEWA</name>
<proteinExistence type="predicted"/>
<sequence length="187" mass="20908">MSSSAVTLGPSSTDAIVDSCPDTAMERILQEISAVGRRLEATDSKIKDLSADSKSIRVNVAGFQDKVTDLGYRLHTVESRLAALPDKEQELQFLRHKLTDLEDRSQRENPTDLRSLLDGLYAQPMDHEPADLMSSHSTLRDSILHKDADPGAFRIYYAAQKRRRFLDRPPRSQDGRDMALQAVANIT</sequence>
<gene>
    <name evidence="1" type="ORF">NDU88_000490</name>
</gene>
<reference evidence="1" key="1">
    <citation type="journal article" date="2022" name="bioRxiv">
        <title>Sequencing and chromosome-scale assembly of the giantPleurodeles waltlgenome.</title>
        <authorList>
            <person name="Brown T."/>
            <person name="Elewa A."/>
            <person name="Iarovenko S."/>
            <person name="Subramanian E."/>
            <person name="Araus A.J."/>
            <person name="Petzold A."/>
            <person name="Susuki M."/>
            <person name="Suzuki K.-i.T."/>
            <person name="Hayashi T."/>
            <person name="Toyoda A."/>
            <person name="Oliveira C."/>
            <person name="Osipova E."/>
            <person name="Leigh N.D."/>
            <person name="Simon A."/>
            <person name="Yun M.H."/>
        </authorList>
    </citation>
    <scope>NUCLEOTIDE SEQUENCE</scope>
    <source>
        <strain evidence="1">20211129_DDA</strain>
        <tissue evidence="1">Liver</tissue>
    </source>
</reference>
<dbReference type="AlphaFoldDB" id="A0AAV7S5U2"/>
<protein>
    <submittedName>
        <fullName evidence="1">Uncharacterized protein</fullName>
    </submittedName>
</protein>
<keyword evidence="2" id="KW-1185">Reference proteome</keyword>
<dbReference type="Proteomes" id="UP001066276">
    <property type="component" value="Chromosome 4_2"/>
</dbReference>
<organism evidence="1 2">
    <name type="scientific">Pleurodeles waltl</name>
    <name type="common">Iberian ribbed newt</name>
    <dbReference type="NCBI Taxonomy" id="8319"/>
    <lineage>
        <taxon>Eukaryota</taxon>
        <taxon>Metazoa</taxon>
        <taxon>Chordata</taxon>
        <taxon>Craniata</taxon>
        <taxon>Vertebrata</taxon>
        <taxon>Euteleostomi</taxon>
        <taxon>Amphibia</taxon>
        <taxon>Batrachia</taxon>
        <taxon>Caudata</taxon>
        <taxon>Salamandroidea</taxon>
        <taxon>Salamandridae</taxon>
        <taxon>Pleurodelinae</taxon>
        <taxon>Pleurodeles</taxon>
    </lineage>
</organism>